<sequence>MKRHRTNLLAAALTGALALAIFPAAQAQEYPAVTSDARGNQYFLNQEGTHYLPERELASVEFSALASEDREKAVEVSRAALAGLVSAGEEVAPSTATAADARATAIQDAPATEVTQEVQQEHVFGPEHVDPASDDPVAAGLLSLPPVLTIAETTYYLNADGKTYVSDIDRVQETPSAEETAASQALLADNGAEVARQALEAARAAGQPVGYSAQADAGAEAAGATGAGAVAGDSAAAAAAAATERGIAAETGNNTVAKALFALVVASVIGAAAFAYGRRFLV</sequence>
<evidence type="ECO:0000256" key="1">
    <source>
        <dbReference type="SAM" id="Phobius"/>
    </source>
</evidence>
<dbReference type="EMBL" id="LT629700">
    <property type="protein sequence ID" value="SDL93570.1"/>
    <property type="molecule type" value="Genomic_DNA"/>
</dbReference>
<feature type="signal peptide" evidence="2">
    <location>
        <begin position="1"/>
        <end position="27"/>
    </location>
</feature>
<evidence type="ECO:0000256" key="2">
    <source>
        <dbReference type="SAM" id="SignalP"/>
    </source>
</evidence>
<evidence type="ECO:0008006" key="5">
    <source>
        <dbReference type="Google" id="ProtNLM"/>
    </source>
</evidence>
<dbReference type="STRING" id="38302.SAMN04488535_1307"/>
<dbReference type="AlphaFoldDB" id="A0A1G9P4B8"/>
<gene>
    <name evidence="3" type="ORF">SAMN04488535_1307</name>
</gene>
<name>A0A1G9P4B8_9CORY</name>
<keyword evidence="1" id="KW-0472">Membrane</keyword>
<keyword evidence="2" id="KW-0732">Signal</keyword>
<proteinExistence type="predicted"/>
<keyword evidence="1" id="KW-0812">Transmembrane</keyword>
<keyword evidence="4" id="KW-1185">Reference proteome</keyword>
<protein>
    <recommendedName>
        <fullName evidence="5">Secreted protein</fullName>
    </recommendedName>
</protein>
<evidence type="ECO:0000313" key="4">
    <source>
        <dbReference type="Proteomes" id="UP000199350"/>
    </source>
</evidence>
<feature type="chain" id="PRO_5009245302" description="Secreted protein" evidence="2">
    <location>
        <begin position="28"/>
        <end position="282"/>
    </location>
</feature>
<accession>A0A1G9P4B8</accession>
<dbReference type="Proteomes" id="UP000199350">
    <property type="component" value="Chromosome I"/>
</dbReference>
<evidence type="ECO:0000313" key="3">
    <source>
        <dbReference type="EMBL" id="SDL93570.1"/>
    </source>
</evidence>
<organism evidence="3 4">
    <name type="scientific">Corynebacterium mycetoides</name>
    <dbReference type="NCBI Taxonomy" id="38302"/>
    <lineage>
        <taxon>Bacteria</taxon>
        <taxon>Bacillati</taxon>
        <taxon>Actinomycetota</taxon>
        <taxon>Actinomycetes</taxon>
        <taxon>Mycobacteriales</taxon>
        <taxon>Corynebacteriaceae</taxon>
        <taxon>Corynebacterium</taxon>
    </lineage>
</organism>
<reference evidence="4" key="1">
    <citation type="submission" date="2016-10" db="EMBL/GenBank/DDBJ databases">
        <authorList>
            <person name="Varghese N."/>
            <person name="Submissions S."/>
        </authorList>
    </citation>
    <scope>NUCLEOTIDE SEQUENCE [LARGE SCALE GENOMIC DNA]</scope>
    <source>
        <strain evidence="4">DSM 20632</strain>
    </source>
</reference>
<feature type="transmembrane region" description="Helical" evidence="1">
    <location>
        <begin position="259"/>
        <end position="277"/>
    </location>
</feature>
<keyword evidence="1" id="KW-1133">Transmembrane helix</keyword>